<dbReference type="SUPFAM" id="SSF56112">
    <property type="entry name" value="Protein kinase-like (PK-like)"/>
    <property type="match status" value="1"/>
</dbReference>
<dbReference type="PANTHER" id="PTHR37542:SF1">
    <property type="entry name" value="PRION-INHIBITION AND PROPAGATION HELO DOMAIN-CONTAINING PROTEIN"/>
    <property type="match status" value="1"/>
</dbReference>
<reference evidence="1 2" key="1">
    <citation type="submission" date="2024-02" db="EMBL/GenBank/DDBJ databases">
        <title>De novo assembly and annotation of 12 fungi associated with fruit tree decline syndrome in Ontario, Canada.</title>
        <authorList>
            <person name="Sulman M."/>
            <person name="Ellouze W."/>
            <person name="Ilyukhin E."/>
        </authorList>
    </citation>
    <scope>NUCLEOTIDE SEQUENCE [LARGE SCALE GENOMIC DNA]</scope>
    <source>
        <strain evidence="1 2">M42-189</strain>
    </source>
</reference>
<gene>
    <name evidence="1" type="ORF">SLS60_009678</name>
</gene>
<name>A0ABR3QUZ8_9PLEO</name>
<sequence>MDPGTILTVIEHAEDEVQERAIIVESCWIRSKYQMKIVQRMAMTMDYDLRRLTGVLLQLLESKLSEAYMSLQSVIKKELQPRAFFMGFPSGVKRPTYVYRKSALDDIIKDLEVWQSRFDPTWYLSIKAATPIIDDELAKARKTERTTMAKFDSMQTSALSTARGLRNALSPDFGRRINIFLPAGQLETIDIPYSKAKAARPSARDSTWYIVDSVICRPGSDMAALSQDVRDLATRLSQADPLVFGLLSCKGVLYPEPTQPIPEFTFVLRIPQGMEVLQSLRQLLLNSDQNISLSRKFRMARELAKSVSSVHMFNFVHKNIRPECILCFERPEASQSRAFLVGFDGFRSADGGTNLVGDMDWDKNVYRHPLRQGNHPKEAYRMQHDIYSLGVCLLELGIWDSFVGYTSDEARPQPCASRVYADFTRWLRRKRELEPPGSSSRNNFLNAVALRLKDYLVELARERLPHRMGDQYTQVVLTCLTCLDGSVDTFKDTLEDRTVQDVPVAVEFLEKILLRLGQLSV</sequence>
<accession>A0ABR3QUZ8</accession>
<evidence type="ECO:0008006" key="3">
    <source>
        <dbReference type="Google" id="ProtNLM"/>
    </source>
</evidence>
<keyword evidence="2" id="KW-1185">Reference proteome</keyword>
<evidence type="ECO:0000313" key="1">
    <source>
        <dbReference type="EMBL" id="KAL1595987.1"/>
    </source>
</evidence>
<organism evidence="1 2">
    <name type="scientific">Paraconiothyrium brasiliense</name>
    <dbReference type="NCBI Taxonomy" id="300254"/>
    <lineage>
        <taxon>Eukaryota</taxon>
        <taxon>Fungi</taxon>
        <taxon>Dikarya</taxon>
        <taxon>Ascomycota</taxon>
        <taxon>Pezizomycotina</taxon>
        <taxon>Dothideomycetes</taxon>
        <taxon>Pleosporomycetidae</taxon>
        <taxon>Pleosporales</taxon>
        <taxon>Massarineae</taxon>
        <taxon>Didymosphaeriaceae</taxon>
        <taxon>Paraconiothyrium</taxon>
    </lineage>
</organism>
<dbReference type="InterPro" id="IPR011009">
    <property type="entry name" value="Kinase-like_dom_sf"/>
</dbReference>
<proteinExistence type="predicted"/>
<dbReference type="Gene3D" id="1.10.510.10">
    <property type="entry name" value="Transferase(Phosphotransferase) domain 1"/>
    <property type="match status" value="1"/>
</dbReference>
<protein>
    <recommendedName>
        <fullName evidence="3">Protein kinase domain-containing protein</fullName>
    </recommendedName>
</protein>
<dbReference type="PANTHER" id="PTHR37542">
    <property type="entry name" value="HELO DOMAIN-CONTAINING PROTEIN-RELATED"/>
    <property type="match status" value="1"/>
</dbReference>
<dbReference type="Proteomes" id="UP001521785">
    <property type="component" value="Unassembled WGS sequence"/>
</dbReference>
<dbReference type="EMBL" id="JAKJXO020000015">
    <property type="protein sequence ID" value="KAL1595987.1"/>
    <property type="molecule type" value="Genomic_DNA"/>
</dbReference>
<evidence type="ECO:0000313" key="2">
    <source>
        <dbReference type="Proteomes" id="UP001521785"/>
    </source>
</evidence>
<comment type="caution">
    <text evidence="1">The sequence shown here is derived from an EMBL/GenBank/DDBJ whole genome shotgun (WGS) entry which is preliminary data.</text>
</comment>